<feature type="transmembrane region" description="Helical" evidence="8">
    <location>
        <begin position="97"/>
        <end position="119"/>
    </location>
</feature>
<dbReference type="AlphaFoldDB" id="K0YV28"/>
<dbReference type="Proteomes" id="UP000003994">
    <property type="component" value="Unassembled WGS sequence"/>
</dbReference>
<dbReference type="GO" id="GO:0005886">
    <property type="term" value="C:plasma membrane"/>
    <property type="evidence" value="ECO:0007669"/>
    <property type="project" value="UniProtKB-SubCell"/>
</dbReference>
<feature type="transmembrane region" description="Helical" evidence="8">
    <location>
        <begin position="126"/>
        <end position="150"/>
    </location>
</feature>
<keyword evidence="2" id="KW-0813">Transport</keyword>
<dbReference type="RefSeq" id="WP_006680566.1">
    <property type="nucleotide sequence ID" value="NZ_JH815208.1"/>
</dbReference>
<evidence type="ECO:0000256" key="3">
    <source>
        <dbReference type="ARBA" id="ARBA00022475"/>
    </source>
</evidence>
<feature type="transmembrane region" description="Helical" evidence="8">
    <location>
        <begin position="170"/>
        <end position="190"/>
    </location>
</feature>
<accession>K0YV28</accession>
<evidence type="ECO:0000256" key="1">
    <source>
        <dbReference type="ARBA" id="ARBA00004651"/>
    </source>
</evidence>
<comment type="caution">
    <text evidence="9">The sequence shown here is derived from an EMBL/GenBank/DDBJ whole genome shotgun (WGS) entry which is preliminary data.</text>
</comment>
<dbReference type="InterPro" id="IPR001851">
    <property type="entry name" value="ABC_transp_permease"/>
</dbReference>
<dbReference type="PANTHER" id="PTHR32196:SF21">
    <property type="entry name" value="ABC TRANSPORTER PERMEASE PROTEIN YPHD-RELATED"/>
    <property type="match status" value="1"/>
</dbReference>
<keyword evidence="3" id="KW-1003">Cell membrane</keyword>
<evidence type="ECO:0000256" key="4">
    <source>
        <dbReference type="ARBA" id="ARBA00022519"/>
    </source>
</evidence>
<dbReference type="GO" id="GO:0022857">
    <property type="term" value="F:transmembrane transporter activity"/>
    <property type="evidence" value="ECO:0007669"/>
    <property type="project" value="InterPro"/>
</dbReference>
<evidence type="ECO:0000256" key="5">
    <source>
        <dbReference type="ARBA" id="ARBA00022692"/>
    </source>
</evidence>
<dbReference type="CDD" id="cd06579">
    <property type="entry name" value="TM_PBP1_transp_AraH_like"/>
    <property type="match status" value="1"/>
</dbReference>
<keyword evidence="6 8" id="KW-1133">Transmembrane helix</keyword>
<feature type="transmembrane region" description="Helical" evidence="8">
    <location>
        <begin position="18"/>
        <end position="40"/>
    </location>
</feature>
<keyword evidence="10" id="KW-1185">Reference proteome</keyword>
<feature type="transmembrane region" description="Helical" evidence="8">
    <location>
        <begin position="221"/>
        <end position="241"/>
    </location>
</feature>
<protein>
    <recommendedName>
        <fullName evidence="11">ABC transporter permease</fullName>
    </recommendedName>
</protein>
<dbReference type="EMBL" id="AGWQ01000003">
    <property type="protein sequence ID" value="EJZ87732.1"/>
    <property type="molecule type" value="Genomic_DNA"/>
</dbReference>
<dbReference type="Pfam" id="PF02653">
    <property type="entry name" value="BPD_transp_2"/>
    <property type="match status" value="1"/>
</dbReference>
<proteinExistence type="predicted"/>
<evidence type="ECO:0000313" key="9">
    <source>
        <dbReference type="EMBL" id="EJZ87732.1"/>
    </source>
</evidence>
<name>K0YV28_9ACTO</name>
<keyword evidence="7 8" id="KW-0472">Membrane</keyword>
<evidence type="ECO:0000313" key="10">
    <source>
        <dbReference type="Proteomes" id="UP000003994"/>
    </source>
</evidence>
<evidence type="ECO:0008006" key="11">
    <source>
        <dbReference type="Google" id="ProtNLM"/>
    </source>
</evidence>
<dbReference type="HOGENOM" id="CLU_028880_0_1_11"/>
<evidence type="ECO:0000256" key="2">
    <source>
        <dbReference type="ARBA" id="ARBA00022448"/>
    </source>
</evidence>
<dbReference type="PATRIC" id="fig|883077.3.peg.348"/>
<feature type="transmembrane region" description="Helical" evidence="8">
    <location>
        <begin position="303"/>
        <end position="325"/>
    </location>
</feature>
<sequence length="336" mass="34556">MKSGFSIRSLRGRNNEGILLLVIIVILVGMAVISPGQMSLSFAGDIIRSGIVTMALALGLLPVIISGGMDVSFTAIAVFSGYTVVTVMNSSGVDGRVWPFLAAAGLGGVLGLLNALLVARYRIETLVATLGTQVIIRGALLAFIGSTYLATLPTLFDSVGATSVLSLGGSPINVTVLVVLGVAALVALLLSRTTFGRSIYAIGGDREAARRIGIQVARVQVGIYVLAGVLAGLGGMVHMVVSRHASPFELVGTEMNVIAAVVIGGALDSGGRGSVRGTFLGVLLISLTQNSLVRLGVSSYWQSFVIGFVILLGVAVQARSALLAVRRPQILEEAGA</sequence>
<keyword evidence="5 8" id="KW-0812">Transmembrane</keyword>
<organism evidence="9 10">
    <name type="scientific">Schaalia turicensis ACS-279-V-Col4</name>
    <dbReference type="NCBI Taxonomy" id="883077"/>
    <lineage>
        <taxon>Bacteria</taxon>
        <taxon>Bacillati</taxon>
        <taxon>Actinomycetota</taxon>
        <taxon>Actinomycetes</taxon>
        <taxon>Actinomycetales</taxon>
        <taxon>Actinomycetaceae</taxon>
        <taxon>Schaalia</taxon>
    </lineage>
</organism>
<dbReference type="PANTHER" id="PTHR32196">
    <property type="entry name" value="ABC TRANSPORTER PERMEASE PROTEIN YPHD-RELATED-RELATED"/>
    <property type="match status" value="1"/>
</dbReference>
<evidence type="ECO:0000256" key="7">
    <source>
        <dbReference type="ARBA" id="ARBA00023136"/>
    </source>
</evidence>
<gene>
    <name evidence="9" type="ORF">HMPREF9241_00360</name>
</gene>
<dbReference type="STRING" id="883077.HMPREF9241_00360"/>
<feature type="transmembrane region" description="Helical" evidence="8">
    <location>
        <begin position="46"/>
        <end position="64"/>
    </location>
</feature>
<evidence type="ECO:0000256" key="8">
    <source>
        <dbReference type="SAM" id="Phobius"/>
    </source>
</evidence>
<comment type="subcellular location">
    <subcellularLocation>
        <location evidence="1">Cell membrane</location>
        <topology evidence="1">Multi-pass membrane protein</topology>
    </subcellularLocation>
</comment>
<keyword evidence="4" id="KW-0997">Cell inner membrane</keyword>
<evidence type="ECO:0000256" key="6">
    <source>
        <dbReference type="ARBA" id="ARBA00022989"/>
    </source>
</evidence>
<reference evidence="9 10" key="1">
    <citation type="submission" date="2012-07" db="EMBL/GenBank/DDBJ databases">
        <title>The Genome Sequence of Actinomyces turicensis ACS-279-V-COL4.</title>
        <authorList>
            <consortium name="The Broad Institute Genome Sequencing Platform"/>
            <person name="Earl A."/>
            <person name="Ward D."/>
            <person name="Feldgarden M."/>
            <person name="Gevers D."/>
            <person name="Saerens B."/>
            <person name="Vaneechoutte M."/>
            <person name="Walker B."/>
            <person name="Young S.K."/>
            <person name="Zeng Q."/>
            <person name="Gargeya S."/>
            <person name="Fitzgerald M."/>
            <person name="Haas B."/>
            <person name="Abouelleil A."/>
            <person name="Alvarado L."/>
            <person name="Arachchi H.M."/>
            <person name="Berlin A."/>
            <person name="Chapman S.B."/>
            <person name="Goldberg J."/>
            <person name="Griggs A."/>
            <person name="Gujja S."/>
            <person name="Hansen M."/>
            <person name="Howarth C."/>
            <person name="Imamovic A."/>
            <person name="Larimer J."/>
            <person name="McCowen C."/>
            <person name="Montmayeur A."/>
            <person name="Murphy C."/>
            <person name="Neiman D."/>
            <person name="Pearson M."/>
            <person name="Priest M."/>
            <person name="Roberts A."/>
            <person name="Saif S."/>
            <person name="Shea T."/>
            <person name="Sisk P."/>
            <person name="Sykes S."/>
            <person name="Wortman J."/>
            <person name="Nusbaum C."/>
            <person name="Birren B."/>
        </authorList>
    </citation>
    <scope>NUCLEOTIDE SEQUENCE [LARGE SCALE GENOMIC DNA]</scope>
    <source>
        <strain evidence="9 10">ACS-279-V-Col4</strain>
    </source>
</reference>
<dbReference type="eggNOG" id="COG1172">
    <property type="taxonomic scope" value="Bacteria"/>
</dbReference>
<feature type="transmembrane region" description="Helical" evidence="8">
    <location>
        <begin position="71"/>
        <end position="91"/>
    </location>
</feature>